<dbReference type="SUPFAM" id="SSF82679">
    <property type="entry name" value="N-utilization substance G protein NusG, N-terminal domain"/>
    <property type="match status" value="1"/>
</dbReference>
<organism evidence="5 6">
    <name type="scientific">Pseudoalteromonas luteoviolacea DSM 6061</name>
    <dbReference type="NCBI Taxonomy" id="1365250"/>
    <lineage>
        <taxon>Bacteria</taxon>
        <taxon>Pseudomonadati</taxon>
        <taxon>Pseudomonadota</taxon>
        <taxon>Gammaproteobacteria</taxon>
        <taxon>Alteromonadales</taxon>
        <taxon>Pseudoalteromonadaceae</taxon>
        <taxon>Pseudoalteromonas</taxon>
    </lineage>
</organism>
<dbReference type="GO" id="GO:0031564">
    <property type="term" value="P:transcription antitermination"/>
    <property type="evidence" value="ECO:0007669"/>
    <property type="project" value="UniProtKB-KW"/>
</dbReference>
<dbReference type="PANTHER" id="PTHR30265">
    <property type="entry name" value="RHO-INTERACTING TRANSCRIPTION TERMINATION FACTOR NUSG"/>
    <property type="match status" value="1"/>
</dbReference>
<feature type="domain" description="NusG-like N-terminal" evidence="4">
    <location>
        <begin position="4"/>
        <end position="103"/>
    </location>
</feature>
<dbReference type="PATRIC" id="fig|1365250.3.peg.4274"/>
<dbReference type="GO" id="GO:0006354">
    <property type="term" value="P:DNA-templated transcription elongation"/>
    <property type="evidence" value="ECO:0007669"/>
    <property type="project" value="InterPro"/>
</dbReference>
<dbReference type="AlphaFoldDB" id="A0A166VAP6"/>
<dbReference type="InterPro" id="IPR043425">
    <property type="entry name" value="NusG-like"/>
</dbReference>
<dbReference type="Gene3D" id="3.30.70.940">
    <property type="entry name" value="NusG, N-terminal domain"/>
    <property type="match status" value="1"/>
</dbReference>
<dbReference type="PANTHER" id="PTHR30265:SF4">
    <property type="entry name" value="KOW MOTIF FAMILY PROTEIN, EXPRESSED"/>
    <property type="match status" value="1"/>
</dbReference>
<name>A0A166VAP6_9GAMM</name>
<keyword evidence="3" id="KW-0804">Transcription</keyword>
<proteinExistence type="predicted"/>
<protein>
    <recommendedName>
        <fullName evidence="4">NusG-like N-terminal domain-containing protein</fullName>
    </recommendedName>
</protein>
<comment type="caution">
    <text evidence="5">The sequence shown here is derived from an EMBL/GenBank/DDBJ whole genome shotgun (WGS) entry which is preliminary data.</text>
</comment>
<dbReference type="Proteomes" id="UP000076643">
    <property type="component" value="Unassembled WGS sequence"/>
</dbReference>
<evidence type="ECO:0000256" key="1">
    <source>
        <dbReference type="ARBA" id="ARBA00022814"/>
    </source>
</evidence>
<accession>A0A166VAP6</accession>
<dbReference type="InterPro" id="IPR006645">
    <property type="entry name" value="NGN-like_dom"/>
</dbReference>
<evidence type="ECO:0000259" key="4">
    <source>
        <dbReference type="SMART" id="SM00738"/>
    </source>
</evidence>
<evidence type="ECO:0000256" key="3">
    <source>
        <dbReference type="ARBA" id="ARBA00023163"/>
    </source>
</evidence>
<dbReference type="CDD" id="cd09895">
    <property type="entry name" value="NGN_SP_UpxY"/>
    <property type="match status" value="1"/>
</dbReference>
<evidence type="ECO:0000313" key="6">
    <source>
        <dbReference type="Proteomes" id="UP000076643"/>
    </source>
</evidence>
<dbReference type="SMART" id="SM00738">
    <property type="entry name" value="NGN"/>
    <property type="match status" value="1"/>
</dbReference>
<keyword evidence="2" id="KW-0805">Transcription regulation</keyword>
<evidence type="ECO:0000256" key="2">
    <source>
        <dbReference type="ARBA" id="ARBA00023015"/>
    </source>
</evidence>
<sequence length="171" mass="19795">MTINRNWYVVYTKPNMEKKFADQITRLTFGCEVYLPLLTEQKQWSDRVKSVSRPLFKSYVFVYADESEYHHIKRINGFVEYIRFNGKPSIIRTTEIDKIKNIIASGFPCEPAFNQFTVGQTVEIHTGSLRGYRGKLVEIKNNTLFAIEVQGLDQSLLMSVPVSMLNKTEEA</sequence>
<dbReference type="InterPro" id="IPR036735">
    <property type="entry name" value="NGN_dom_sf"/>
</dbReference>
<evidence type="ECO:0000313" key="5">
    <source>
        <dbReference type="EMBL" id="KZN32428.1"/>
    </source>
</evidence>
<gene>
    <name evidence="5" type="ORF">N475_22365</name>
</gene>
<dbReference type="NCBIfam" id="NF033644">
    <property type="entry name" value="antiterm_UpxY"/>
    <property type="match status" value="1"/>
</dbReference>
<dbReference type="EMBL" id="AUYB01000132">
    <property type="protein sequence ID" value="KZN32428.1"/>
    <property type="molecule type" value="Genomic_DNA"/>
</dbReference>
<dbReference type="RefSeq" id="WP_063356391.1">
    <property type="nucleotide sequence ID" value="NZ_AQHB01000023.1"/>
</dbReference>
<reference evidence="5 6" key="1">
    <citation type="submission" date="2013-07" db="EMBL/GenBank/DDBJ databases">
        <title>Comparative Genomic and Metabolomic Analysis of Twelve Strains of Pseudoalteromonas luteoviolacea.</title>
        <authorList>
            <person name="Vynne N.G."/>
            <person name="Mansson M."/>
            <person name="Gram L."/>
        </authorList>
    </citation>
    <scope>NUCLEOTIDE SEQUENCE [LARGE SCALE GENOMIC DNA]</scope>
    <source>
        <strain evidence="5 6">DSM 6061</strain>
    </source>
</reference>
<keyword evidence="6" id="KW-1185">Reference proteome</keyword>
<keyword evidence="1" id="KW-0889">Transcription antitermination</keyword>
<dbReference type="Pfam" id="PF02357">
    <property type="entry name" value="NusG"/>
    <property type="match status" value="1"/>
</dbReference>